<protein>
    <submittedName>
        <fullName evidence="3">Mannosyl-glycoprotein endo-beta-N-acetylglucosamidase</fullName>
    </submittedName>
</protein>
<feature type="compositionally biased region" description="Low complexity" evidence="1">
    <location>
        <begin position="37"/>
        <end position="52"/>
    </location>
</feature>
<dbReference type="Pfam" id="PF18896">
    <property type="entry name" value="SLT_3"/>
    <property type="match status" value="1"/>
</dbReference>
<dbReference type="EMBL" id="QOQW01000005">
    <property type="protein sequence ID" value="RCK80646.1"/>
    <property type="molecule type" value="Genomic_DNA"/>
</dbReference>
<evidence type="ECO:0000313" key="4">
    <source>
        <dbReference type="Proteomes" id="UP000252355"/>
    </source>
</evidence>
<organism evidence="3 4">
    <name type="scientific">Candidatus Ozemobacter sibiricus</name>
    <dbReference type="NCBI Taxonomy" id="2268124"/>
    <lineage>
        <taxon>Bacteria</taxon>
        <taxon>Candidatus Ozemobacteria</taxon>
        <taxon>Candidatus Ozemobacterales</taxon>
        <taxon>Candidatus Ozemobacteraceae</taxon>
        <taxon>Candidatus Ozemobacter</taxon>
    </lineage>
</organism>
<feature type="region of interest" description="Disordered" evidence="1">
    <location>
        <begin position="19"/>
        <end position="52"/>
    </location>
</feature>
<proteinExistence type="predicted"/>
<dbReference type="InterPro" id="IPR023346">
    <property type="entry name" value="Lysozyme-like_dom_sf"/>
</dbReference>
<reference evidence="3 4" key="1">
    <citation type="submission" date="2018-05" db="EMBL/GenBank/DDBJ databases">
        <title>A metagenomic window into the 2 km-deep terrestrial subsurface aquifer revealed taxonomically and functionally diverse microbial community comprising novel uncultured bacterial lineages.</title>
        <authorList>
            <person name="Kadnikov V.V."/>
            <person name="Mardanov A.V."/>
            <person name="Beletsky A.V."/>
            <person name="Banks D."/>
            <person name="Pimenov N.V."/>
            <person name="Frank Y.A."/>
            <person name="Karnachuk O.V."/>
            <person name="Ravin N.V."/>
        </authorList>
    </citation>
    <scope>NUCLEOTIDE SEQUENCE [LARGE SCALE GENOMIC DNA]</scope>
    <source>
        <strain evidence="3">BY5</strain>
    </source>
</reference>
<dbReference type="SUPFAM" id="SSF53955">
    <property type="entry name" value="Lysozyme-like"/>
    <property type="match status" value="1"/>
</dbReference>
<feature type="compositionally biased region" description="Pro residues" evidence="1">
    <location>
        <begin position="89"/>
        <end position="112"/>
    </location>
</feature>
<sequence>MCWATTGVLAIDLDQTLQDHDPQADRASPGIGDGIGAAETPTQPPAVTTTAPANPWQKIIERLTGVVERLTRLFERLIRLVSDRRTKPPAKPSPPQDPPSSSNPPSTSPPPAGAKGGKALLGWLQAAGLSGEKLRVAWAVGMAESGGNPRAHNDNPRTGDNSYGLFQINMIGSLGPDRRRRYGLKSNEDLFDPMTNIRVMLQMSGNCTNWQPWSAYKNGAYKKFYDQFPPK</sequence>
<gene>
    <name evidence="3" type="ORF">OZSIB_2959</name>
</gene>
<dbReference type="Gene3D" id="1.10.530.10">
    <property type="match status" value="1"/>
</dbReference>
<dbReference type="AlphaFoldDB" id="A0A367ZRG9"/>
<evidence type="ECO:0000259" key="2">
    <source>
        <dbReference type="Pfam" id="PF18896"/>
    </source>
</evidence>
<dbReference type="Proteomes" id="UP000252355">
    <property type="component" value="Unassembled WGS sequence"/>
</dbReference>
<feature type="domain" description="Transglycosylase SLT" evidence="2">
    <location>
        <begin position="126"/>
        <end position="214"/>
    </location>
</feature>
<name>A0A367ZRG9_9BACT</name>
<accession>A0A367ZRG9</accession>
<comment type="caution">
    <text evidence="3">The sequence shown here is derived from an EMBL/GenBank/DDBJ whole genome shotgun (WGS) entry which is preliminary data.</text>
</comment>
<evidence type="ECO:0000313" key="3">
    <source>
        <dbReference type="EMBL" id="RCK80646.1"/>
    </source>
</evidence>
<feature type="region of interest" description="Disordered" evidence="1">
    <location>
        <begin position="84"/>
        <end position="117"/>
    </location>
</feature>
<dbReference type="InterPro" id="IPR043992">
    <property type="entry name" value="SLT_3"/>
</dbReference>
<evidence type="ECO:0000256" key="1">
    <source>
        <dbReference type="SAM" id="MobiDB-lite"/>
    </source>
</evidence>